<dbReference type="SUPFAM" id="SSF49265">
    <property type="entry name" value="Fibronectin type III"/>
    <property type="match status" value="1"/>
</dbReference>
<keyword evidence="1 4" id="KW-0479">Metal-binding</keyword>
<dbReference type="InterPro" id="IPR051829">
    <property type="entry name" value="Multiheme_Cytochr_ET"/>
</dbReference>
<dbReference type="PANTHER" id="PTHR35038">
    <property type="entry name" value="DISSIMILATORY SULFITE REDUCTASE SIRA"/>
    <property type="match status" value="1"/>
</dbReference>
<dbReference type="OrthoDB" id="9814800at2"/>
<evidence type="ECO:0000256" key="4">
    <source>
        <dbReference type="PROSITE-ProRule" id="PRU00433"/>
    </source>
</evidence>
<dbReference type="SUPFAM" id="SSF48695">
    <property type="entry name" value="Multiheme cytochromes"/>
    <property type="match status" value="1"/>
</dbReference>
<protein>
    <submittedName>
        <fullName evidence="7">Fibronectin type III domain-containing protein</fullName>
    </submittedName>
</protein>
<keyword evidence="2 5" id="KW-0732">Signal</keyword>
<feature type="signal peptide" evidence="5">
    <location>
        <begin position="1"/>
        <end position="23"/>
    </location>
</feature>
<evidence type="ECO:0000256" key="5">
    <source>
        <dbReference type="SAM" id="SignalP"/>
    </source>
</evidence>
<evidence type="ECO:0000313" key="8">
    <source>
        <dbReference type="Proteomes" id="UP000197032"/>
    </source>
</evidence>
<proteinExistence type="predicted"/>
<dbReference type="GO" id="GO:0020037">
    <property type="term" value="F:heme binding"/>
    <property type="evidence" value="ECO:0007669"/>
    <property type="project" value="InterPro"/>
</dbReference>
<evidence type="ECO:0000313" key="7">
    <source>
        <dbReference type="EMBL" id="GAW93582.1"/>
    </source>
</evidence>
<dbReference type="Pfam" id="PF09699">
    <property type="entry name" value="Paired_CXXCH_1"/>
    <property type="match status" value="2"/>
</dbReference>
<dbReference type="InterPro" id="IPR009056">
    <property type="entry name" value="Cyt_c-like_dom"/>
</dbReference>
<organism evidence="7 8">
    <name type="scientific">Calderihabitans maritimus</name>
    <dbReference type="NCBI Taxonomy" id="1246530"/>
    <lineage>
        <taxon>Bacteria</taxon>
        <taxon>Bacillati</taxon>
        <taxon>Bacillota</taxon>
        <taxon>Clostridia</taxon>
        <taxon>Neomoorellales</taxon>
        <taxon>Calderihabitantaceae</taxon>
        <taxon>Calderihabitans</taxon>
    </lineage>
</organism>
<dbReference type="PROSITE" id="PS51007">
    <property type="entry name" value="CYTC"/>
    <property type="match status" value="1"/>
</dbReference>
<dbReference type="InterPro" id="IPR036280">
    <property type="entry name" value="Multihaem_cyt_sf"/>
</dbReference>
<feature type="chain" id="PRO_5038442152" evidence="5">
    <location>
        <begin position="24"/>
        <end position="395"/>
    </location>
</feature>
<dbReference type="InterPro" id="IPR010177">
    <property type="entry name" value="Paired_CXXCH_1"/>
</dbReference>
<keyword evidence="4" id="KW-0349">Heme</keyword>
<dbReference type="Proteomes" id="UP000197032">
    <property type="component" value="Unassembled WGS sequence"/>
</dbReference>
<name>A0A1Z5HVM9_9FIRM</name>
<comment type="caution">
    <text evidence="7">The sequence shown here is derived from an EMBL/GenBank/DDBJ whole genome shotgun (WGS) entry which is preliminary data.</text>
</comment>
<evidence type="ECO:0000256" key="3">
    <source>
        <dbReference type="ARBA" id="ARBA00023004"/>
    </source>
</evidence>
<gene>
    <name evidence="7" type="ORF">KKC1_27110</name>
</gene>
<sequence>MWKRALIALFISLLFLLSLSLWAEAAPQELRAIPKSENWVDLSWKGSSGETYKVWMSTDGSVWQNIYIGSNMFSYSVKNGILGYHNYYFVVTTSEVMNYPQDRTATNSSNEAVAYPPNQHAHAYYLDDTNLCSNCHKTHTALGPNLLRVETTNDSCLSCHDGTGSKYDILNGTVDMGPYGDPLASPAGPFGDVVMGVTTHVYSRHSIGAEVYNAPGGNPLGTGDEWQESLGCASCHDAHGSPNYRMLTVITPDNNNVSVRAYAYTDEAGGQERVNYVSGMSEFCMGCHRDLYAGSGSGSNPKTDAYTERYLGKYMHPVGVAPKYYERGELTTTLPLEGTSGDNRDKITCLTCHLAHGSQSATEDTGDTYNDGGDDLVNYLLRRDYRGVCQDCHKK</sequence>
<dbReference type="AlphaFoldDB" id="A0A1Z5HVM9"/>
<dbReference type="Gene3D" id="2.60.40.10">
    <property type="entry name" value="Immunoglobulins"/>
    <property type="match status" value="1"/>
</dbReference>
<evidence type="ECO:0000256" key="1">
    <source>
        <dbReference type="ARBA" id="ARBA00022723"/>
    </source>
</evidence>
<reference evidence="8" key="1">
    <citation type="journal article" date="2017" name="Appl. Environ. Microbiol.">
        <title>Genomic Analysis of Calderihabitans maritimus KKC1, a Thermophilic, Hydrogenogenic, Carboxydotrophic Bacterium Isolated from Marine Sediment.</title>
        <authorList>
            <person name="Omae K."/>
            <person name="Yoneda Y."/>
            <person name="Fukuyama Y."/>
            <person name="Yoshida T."/>
            <person name="Sako Y."/>
        </authorList>
    </citation>
    <scope>NUCLEOTIDE SEQUENCE [LARGE SCALE GENOMIC DNA]</scope>
    <source>
        <strain evidence="8">KKC1</strain>
    </source>
</reference>
<dbReference type="GO" id="GO:0046872">
    <property type="term" value="F:metal ion binding"/>
    <property type="evidence" value="ECO:0007669"/>
    <property type="project" value="UniProtKB-KW"/>
</dbReference>
<dbReference type="RefSeq" id="WP_088554681.1">
    <property type="nucleotide sequence ID" value="NZ_BDGJ01000164.1"/>
</dbReference>
<feature type="domain" description="Cytochrome c" evidence="6">
    <location>
        <begin position="265"/>
        <end position="384"/>
    </location>
</feature>
<dbReference type="Gene3D" id="1.10.1130.10">
    <property type="entry name" value="Flavocytochrome C3, Chain A"/>
    <property type="match status" value="1"/>
</dbReference>
<dbReference type="InterPro" id="IPR013783">
    <property type="entry name" value="Ig-like_fold"/>
</dbReference>
<dbReference type="EMBL" id="BDGJ01000164">
    <property type="protein sequence ID" value="GAW93582.1"/>
    <property type="molecule type" value="Genomic_DNA"/>
</dbReference>
<keyword evidence="8" id="KW-1185">Reference proteome</keyword>
<evidence type="ECO:0000256" key="2">
    <source>
        <dbReference type="ARBA" id="ARBA00022729"/>
    </source>
</evidence>
<dbReference type="PANTHER" id="PTHR35038:SF8">
    <property type="entry name" value="C-TYPE POLYHEME CYTOCHROME OMCC"/>
    <property type="match status" value="1"/>
</dbReference>
<dbReference type="InterPro" id="IPR036116">
    <property type="entry name" value="FN3_sf"/>
</dbReference>
<accession>A0A1Z5HVM9</accession>
<dbReference type="GO" id="GO:0009055">
    <property type="term" value="F:electron transfer activity"/>
    <property type="evidence" value="ECO:0007669"/>
    <property type="project" value="InterPro"/>
</dbReference>
<keyword evidence="3 4" id="KW-0408">Iron</keyword>
<evidence type="ECO:0000259" key="6">
    <source>
        <dbReference type="PROSITE" id="PS51007"/>
    </source>
</evidence>